<keyword evidence="3" id="KW-0862">Zinc</keyword>
<dbReference type="InterPro" id="IPR017907">
    <property type="entry name" value="Znf_RING_CS"/>
</dbReference>
<sequence length="288" mass="32883">MSIYCVACRNEAECNEAVQLIPCLHIVCTKCFHGQMKCKVCPAAHCYSQLKPFTDIRWNSCEYEKCLRKLSPVGDVYKAVCQHDLCMQCVDEINKLDLAVCPVGGCGVLLNEDDDQEQCEGPCRSMFDADKLITLACCQVRMCGSCVKNCSDDNKTCPPGKCPQETERKTKKGKQSEPIMCISCLARTLEECEHDNTTPICPNEACRLPYRCETNITVARYNVFLKRIDVKVRCFFGIRIRHYDKPFYYAAARSTWDNKGYPNSCGYYGHRKLKDKHPNFNIKEIMHL</sequence>
<dbReference type="WBParaSite" id="Hba_12550">
    <property type="protein sequence ID" value="Hba_12550"/>
    <property type="gene ID" value="Hba_12550"/>
</dbReference>
<dbReference type="AlphaFoldDB" id="A0A1I7X514"/>
<evidence type="ECO:0000313" key="7">
    <source>
        <dbReference type="WBParaSite" id="Hba_12550"/>
    </source>
</evidence>
<accession>A0A1I7X514</accession>
<evidence type="ECO:0000259" key="5">
    <source>
        <dbReference type="PROSITE" id="PS50089"/>
    </source>
</evidence>
<keyword evidence="6" id="KW-1185">Reference proteome</keyword>
<keyword evidence="2 4" id="KW-0863">Zinc-finger</keyword>
<dbReference type="PROSITE" id="PS50089">
    <property type="entry name" value="ZF_RING_2"/>
    <property type="match status" value="1"/>
</dbReference>
<dbReference type="GO" id="GO:0008270">
    <property type="term" value="F:zinc ion binding"/>
    <property type="evidence" value="ECO:0007669"/>
    <property type="project" value="UniProtKB-KW"/>
</dbReference>
<proteinExistence type="predicted"/>
<organism evidence="6 7">
    <name type="scientific">Heterorhabditis bacteriophora</name>
    <name type="common">Entomopathogenic nematode worm</name>
    <dbReference type="NCBI Taxonomy" id="37862"/>
    <lineage>
        <taxon>Eukaryota</taxon>
        <taxon>Metazoa</taxon>
        <taxon>Ecdysozoa</taxon>
        <taxon>Nematoda</taxon>
        <taxon>Chromadorea</taxon>
        <taxon>Rhabditida</taxon>
        <taxon>Rhabditina</taxon>
        <taxon>Rhabditomorpha</taxon>
        <taxon>Strongyloidea</taxon>
        <taxon>Heterorhabditidae</taxon>
        <taxon>Heterorhabditis</taxon>
    </lineage>
</organism>
<reference evidence="7" key="1">
    <citation type="submission" date="2016-11" db="UniProtKB">
        <authorList>
            <consortium name="WormBaseParasite"/>
        </authorList>
    </citation>
    <scope>IDENTIFICATION</scope>
</reference>
<dbReference type="PROSITE" id="PS00518">
    <property type="entry name" value="ZF_RING_1"/>
    <property type="match status" value="1"/>
</dbReference>
<evidence type="ECO:0000256" key="1">
    <source>
        <dbReference type="ARBA" id="ARBA00022723"/>
    </source>
</evidence>
<protein>
    <submittedName>
        <fullName evidence="7">RING-type domain-containing protein</fullName>
    </submittedName>
</protein>
<evidence type="ECO:0000256" key="3">
    <source>
        <dbReference type="ARBA" id="ARBA00022833"/>
    </source>
</evidence>
<dbReference type="Proteomes" id="UP000095283">
    <property type="component" value="Unplaced"/>
</dbReference>
<evidence type="ECO:0000256" key="4">
    <source>
        <dbReference type="PROSITE-ProRule" id="PRU00175"/>
    </source>
</evidence>
<evidence type="ECO:0000313" key="6">
    <source>
        <dbReference type="Proteomes" id="UP000095283"/>
    </source>
</evidence>
<name>A0A1I7X514_HETBA</name>
<dbReference type="InterPro" id="IPR001841">
    <property type="entry name" value="Znf_RING"/>
</dbReference>
<evidence type="ECO:0000256" key="2">
    <source>
        <dbReference type="ARBA" id="ARBA00022771"/>
    </source>
</evidence>
<feature type="domain" description="RING-type" evidence="5">
    <location>
        <begin position="5"/>
        <end position="41"/>
    </location>
</feature>
<keyword evidence="1" id="KW-0479">Metal-binding</keyword>